<accession>A0A1W6SQ41</accession>
<evidence type="ECO:0000313" key="1">
    <source>
        <dbReference type="EMBL" id="ARO87892.1"/>
    </source>
</evidence>
<organism evidence="1 2">
    <name type="scientific">Nitrosospira lacus</name>
    <dbReference type="NCBI Taxonomy" id="1288494"/>
    <lineage>
        <taxon>Bacteria</taxon>
        <taxon>Pseudomonadati</taxon>
        <taxon>Pseudomonadota</taxon>
        <taxon>Betaproteobacteria</taxon>
        <taxon>Nitrosomonadales</taxon>
        <taxon>Nitrosomonadaceae</taxon>
        <taxon>Nitrosospira</taxon>
    </lineage>
</organism>
<dbReference type="AlphaFoldDB" id="A0A1W6SQ41"/>
<dbReference type="EMBL" id="CP021106">
    <property type="protein sequence ID" value="ARO87892.1"/>
    <property type="molecule type" value="Genomic_DNA"/>
</dbReference>
<evidence type="ECO:0000313" key="2">
    <source>
        <dbReference type="Proteomes" id="UP000012179"/>
    </source>
</evidence>
<dbReference type="KEGG" id="nlc:EBAPG3_008990"/>
<dbReference type="Proteomes" id="UP000012179">
    <property type="component" value="Chromosome"/>
</dbReference>
<proteinExistence type="predicted"/>
<gene>
    <name evidence="1" type="ORF">EBAPG3_008990</name>
</gene>
<name>A0A1W6SQ41_9PROT</name>
<keyword evidence="2" id="KW-1185">Reference proteome</keyword>
<protein>
    <submittedName>
        <fullName evidence="1">Uncharacterized protein</fullName>
    </submittedName>
</protein>
<reference evidence="1 2" key="1">
    <citation type="journal article" date="2015" name="Int. J. Syst. Evol. Microbiol.">
        <title>Nitrosospira lacus sp. nov., a psychrotolerant, ammonia-oxidizing bacterium from sandy lake sediment.</title>
        <authorList>
            <person name="Urakawa H."/>
            <person name="Garcia J.C."/>
            <person name="Nielsen J.L."/>
            <person name="Le V.Q."/>
            <person name="Kozlowski J.A."/>
            <person name="Stein L.Y."/>
            <person name="Lim C.K."/>
            <person name="Pommerening-Roser A."/>
            <person name="Martens-Habbena W."/>
            <person name="Stahl D.A."/>
            <person name="Klotz M.G."/>
        </authorList>
    </citation>
    <scope>NUCLEOTIDE SEQUENCE [LARGE SCALE GENOMIC DNA]</scope>
    <source>
        <strain evidence="1 2">APG3</strain>
    </source>
</reference>
<sequence>MQFFNRMSNNLSSRGLPHLVDSLRTAPDSFALWIRFGRGMIVFFPEIQRGSWHNFFGFEVLPLADVLPGSKSNY</sequence>